<dbReference type="STRING" id="1314777.A0A164LYQ1"/>
<dbReference type="AlphaFoldDB" id="A0A164LYQ1"/>
<evidence type="ECO:0008006" key="3">
    <source>
        <dbReference type="Google" id="ProtNLM"/>
    </source>
</evidence>
<dbReference type="Proteomes" id="UP000076722">
    <property type="component" value="Unassembled WGS sequence"/>
</dbReference>
<dbReference type="Gene3D" id="3.30.70.270">
    <property type="match status" value="1"/>
</dbReference>
<dbReference type="SUPFAM" id="SSF56672">
    <property type="entry name" value="DNA/RNA polymerases"/>
    <property type="match status" value="1"/>
</dbReference>
<reference evidence="1 2" key="1">
    <citation type="journal article" date="2016" name="Mol. Biol. Evol.">
        <title>Comparative Genomics of Early-Diverging Mushroom-Forming Fungi Provides Insights into the Origins of Lignocellulose Decay Capabilities.</title>
        <authorList>
            <person name="Nagy L.G."/>
            <person name="Riley R."/>
            <person name="Tritt A."/>
            <person name="Adam C."/>
            <person name="Daum C."/>
            <person name="Floudas D."/>
            <person name="Sun H."/>
            <person name="Yadav J.S."/>
            <person name="Pangilinan J."/>
            <person name="Larsson K.H."/>
            <person name="Matsuura K."/>
            <person name="Barry K."/>
            <person name="Labutti K."/>
            <person name="Kuo R."/>
            <person name="Ohm R.A."/>
            <person name="Bhattacharya S.S."/>
            <person name="Shirouzu T."/>
            <person name="Yoshinaga Y."/>
            <person name="Martin F.M."/>
            <person name="Grigoriev I.V."/>
            <person name="Hibbett D.S."/>
        </authorList>
    </citation>
    <scope>NUCLEOTIDE SEQUENCE [LARGE SCALE GENOMIC DNA]</scope>
    <source>
        <strain evidence="1 2">HHB9708</strain>
    </source>
</reference>
<sequence length="82" mass="9288">PGIRRFIWEHALNVNRILHRLKCAGATVTTKKLLLCRPTGEIVGQLCSYEGRQPLPHRVDAIRDWEPPVTLKDVRSFLGLCG</sequence>
<dbReference type="InterPro" id="IPR043128">
    <property type="entry name" value="Rev_trsase/Diguanyl_cyclase"/>
</dbReference>
<accession>A0A164LYQ1</accession>
<dbReference type="PANTHER" id="PTHR33064">
    <property type="entry name" value="POL PROTEIN"/>
    <property type="match status" value="1"/>
</dbReference>
<dbReference type="InterPro" id="IPR051320">
    <property type="entry name" value="Viral_Replic_Matur_Polypro"/>
</dbReference>
<feature type="non-terminal residue" evidence="1">
    <location>
        <position position="82"/>
    </location>
</feature>
<organism evidence="1 2">
    <name type="scientific">Sistotremastrum niveocremeum HHB9708</name>
    <dbReference type="NCBI Taxonomy" id="1314777"/>
    <lineage>
        <taxon>Eukaryota</taxon>
        <taxon>Fungi</taxon>
        <taxon>Dikarya</taxon>
        <taxon>Basidiomycota</taxon>
        <taxon>Agaricomycotina</taxon>
        <taxon>Agaricomycetes</taxon>
        <taxon>Sistotremastrales</taxon>
        <taxon>Sistotremastraceae</taxon>
        <taxon>Sertulicium</taxon>
        <taxon>Sertulicium niveocremeum</taxon>
    </lineage>
</organism>
<evidence type="ECO:0000313" key="1">
    <source>
        <dbReference type="EMBL" id="KZS86267.1"/>
    </source>
</evidence>
<protein>
    <recommendedName>
        <fullName evidence="3">DNA/RNA polymerase</fullName>
    </recommendedName>
</protein>
<dbReference type="PANTHER" id="PTHR33064:SF37">
    <property type="entry name" value="RIBONUCLEASE H"/>
    <property type="match status" value="1"/>
</dbReference>
<proteinExistence type="predicted"/>
<feature type="non-terminal residue" evidence="1">
    <location>
        <position position="1"/>
    </location>
</feature>
<dbReference type="InterPro" id="IPR043502">
    <property type="entry name" value="DNA/RNA_pol_sf"/>
</dbReference>
<keyword evidence="2" id="KW-1185">Reference proteome</keyword>
<dbReference type="OrthoDB" id="3193212at2759"/>
<evidence type="ECO:0000313" key="2">
    <source>
        <dbReference type="Proteomes" id="UP000076722"/>
    </source>
</evidence>
<dbReference type="EMBL" id="KV419623">
    <property type="protein sequence ID" value="KZS86267.1"/>
    <property type="molecule type" value="Genomic_DNA"/>
</dbReference>
<gene>
    <name evidence="1" type="ORF">SISNIDRAFT_387055</name>
</gene>
<name>A0A164LYQ1_9AGAM</name>